<reference evidence="3 4" key="1">
    <citation type="submission" date="2011-10" db="EMBL/GenBank/DDBJ databases">
        <authorList>
            <person name="Genoscope - CEA"/>
        </authorList>
    </citation>
    <scope>NUCLEOTIDE SEQUENCE [LARGE SCALE GENOMIC DNA]</scope>
    <source>
        <strain evidence="3 4">RCC 1105</strain>
    </source>
</reference>
<feature type="compositionally biased region" description="Pro residues" evidence="1">
    <location>
        <begin position="174"/>
        <end position="187"/>
    </location>
</feature>
<name>K8EB94_9CHLO</name>
<dbReference type="KEGG" id="bpg:Bathy02g03580"/>
<dbReference type="STRING" id="41875.K8EB94"/>
<dbReference type="Proteomes" id="UP000198341">
    <property type="component" value="Chromosome 2"/>
</dbReference>
<dbReference type="GeneID" id="19017471"/>
<feature type="transmembrane region" description="Helical" evidence="2">
    <location>
        <begin position="103"/>
        <end position="122"/>
    </location>
</feature>
<feature type="region of interest" description="Disordered" evidence="1">
    <location>
        <begin position="163"/>
        <end position="187"/>
    </location>
</feature>
<accession>K8EB94</accession>
<evidence type="ECO:0000256" key="2">
    <source>
        <dbReference type="SAM" id="Phobius"/>
    </source>
</evidence>
<keyword evidence="2" id="KW-1133">Transmembrane helix</keyword>
<feature type="transmembrane region" description="Helical" evidence="2">
    <location>
        <begin position="35"/>
        <end position="61"/>
    </location>
</feature>
<gene>
    <name evidence="3" type="ORF">Bathy02g03580</name>
</gene>
<keyword evidence="2" id="KW-0472">Membrane</keyword>
<feature type="transmembrane region" description="Helical" evidence="2">
    <location>
        <begin position="73"/>
        <end position="91"/>
    </location>
</feature>
<evidence type="ECO:0000313" key="3">
    <source>
        <dbReference type="EMBL" id="CCO15069.1"/>
    </source>
</evidence>
<organism evidence="3 4">
    <name type="scientific">Bathycoccus prasinos</name>
    <dbReference type="NCBI Taxonomy" id="41875"/>
    <lineage>
        <taxon>Eukaryota</taxon>
        <taxon>Viridiplantae</taxon>
        <taxon>Chlorophyta</taxon>
        <taxon>Mamiellophyceae</taxon>
        <taxon>Mamiellales</taxon>
        <taxon>Bathycoccaceae</taxon>
        <taxon>Bathycoccus</taxon>
    </lineage>
</organism>
<dbReference type="EMBL" id="FO082277">
    <property type="protein sequence ID" value="CCO15069.1"/>
    <property type="molecule type" value="Genomic_DNA"/>
</dbReference>
<proteinExistence type="predicted"/>
<dbReference type="RefSeq" id="XP_007514829.1">
    <property type="nucleotide sequence ID" value="XM_007514767.1"/>
</dbReference>
<dbReference type="OrthoDB" id="10471224at2759"/>
<keyword evidence="4" id="KW-1185">Reference proteome</keyword>
<evidence type="ECO:0000313" key="4">
    <source>
        <dbReference type="Proteomes" id="UP000198341"/>
    </source>
</evidence>
<protein>
    <submittedName>
        <fullName evidence="3">Uncharacterized protein</fullName>
    </submittedName>
</protein>
<keyword evidence="2" id="KW-0812">Transmembrane</keyword>
<sequence>MVKKIVDICASLVPPISYADCVGYSTLMTNVQIWLGILGALGWFGGQWCAISTMFGLLALVSYEMKSANIMKYLAVSILPLTVCDVIWMSTYAKEASTVRTKWTLACVIFLFFMRVPQFFVWSKMWSTDFGETNDDAFEGQQQQQHVGTQQAYASPGVGVRLDDVQTTETPRDPNVPPPYQPPNEFA</sequence>
<dbReference type="AlphaFoldDB" id="K8EB94"/>
<evidence type="ECO:0000256" key="1">
    <source>
        <dbReference type="SAM" id="MobiDB-lite"/>
    </source>
</evidence>